<evidence type="ECO:0000313" key="8">
    <source>
        <dbReference type="EMBL" id="KAF5386674.1"/>
    </source>
</evidence>
<proteinExistence type="predicted"/>
<dbReference type="AlphaFoldDB" id="A0A8H5HP38"/>
<evidence type="ECO:0000256" key="1">
    <source>
        <dbReference type="ARBA" id="ARBA00004606"/>
    </source>
</evidence>
<dbReference type="InterPro" id="IPR029044">
    <property type="entry name" value="Nucleotide-diphossugar_trans"/>
</dbReference>
<dbReference type="OrthoDB" id="411524at2759"/>
<dbReference type="Gene3D" id="3.90.550.10">
    <property type="entry name" value="Spore Coat Polysaccharide Biosynthesis Protein SpsA, Chain A"/>
    <property type="match status" value="1"/>
</dbReference>
<organism evidence="8 9">
    <name type="scientific">Tricholomella constricta</name>
    <dbReference type="NCBI Taxonomy" id="117010"/>
    <lineage>
        <taxon>Eukaryota</taxon>
        <taxon>Fungi</taxon>
        <taxon>Dikarya</taxon>
        <taxon>Basidiomycota</taxon>
        <taxon>Agaricomycotina</taxon>
        <taxon>Agaricomycetes</taxon>
        <taxon>Agaricomycetidae</taxon>
        <taxon>Agaricales</taxon>
        <taxon>Tricholomatineae</taxon>
        <taxon>Lyophyllaceae</taxon>
        <taxon>Tricholomella</taxon>
    </lineage>
</organism>
<keyword evidence="6" id="KW-0325">Glycoprotein</keyword>
<gene>
    <name evidence="8" type="ORF">D9615_001742</name>
</gene>
<keyword evidence="2 7" id="KW-0812">Transmembrane</keyword>
<dbReference type="GO" id="GO:0035269">
    <property type="term" value="P:protein O-linked glycosylation via mannose"/>
    <property type="evidence" value="ECO:0007669"/>
    <property type="project" value="TreeGrafter"/>
</dbReference>
<reference evidence="8 9" key="1">
    <citation type="journal article" date="2020" name="ISME J.">
        <title>Uncovering the hidden diversity of litter-decomposition mechanisms in mushroom-forming fungi.</title>
        <authorList>
            <person name="Floudas D."/>
            <person name="Bentzer J."/>
            <person name="Ahren D."/>
            <person name="Johansson T."/>
            <person name="Persson P."/>
            <person name="Tunlid A."/>
        </authorList>
    </citation>
    <scope>NUCLEOTIDE SEQUENCE [LARGE SCALE GENOMIC DNA]</scope>
    <source>
        <strain evidence="8 9">CBS 661.87</strain>
    </source>
</reference>
<evidence type="ECO:0000313" key="9">
    <source>
        <dbReference type="Proteomes" id="UP000565441"/>
    </source>
</evidence>
<evidence type="ECO:0000256" key="2">
    <source>
        <dbReference type="ARBA" id="ARBA00022692"/>
    </source>
</evidence>
<keyword evidence="4 7" id="KW-1133">Transmembrane helix</keyword>
<dbReference type="EMBL" id="JAACJP010000002">
    <property type="protein sequence ID" value="KAF5386674.1"/>
    <property type="molecule type" value="Genomic_DNA"/>
</dbReference>
<evidence type="ECO:0000256" key="4">
    <source>
        <dbReference type="ARBA" id="ARBA00022989"/>
    </source>
</evidence>
<evidence type="ECO:0000256" key="6">
    <source>
        <dbReference type="ARBA" id="ARBA00023180"/>
    </source>
</evidence>
<dbReference type="PANTHER" id="PTHR12270:SF25">
    <property type="entry name" value="GLYCOSYLTRANSFERASE-LIKE PROTEIN LARGE"/>
    <property type="match status" value="1"/>
</dbReference>
<evidence type="ECO:0000256" key="3">
    <source>
        <dbReference type="ARBA" id="ARBA00022968"/>
    </source>
</evidence>
<name>A0A8H5HP38_9AGAR</name>
<evidence type="ECO:0008006" key="10">
    <source>
        <dbReference type="Google" id="ProtNLM"/>
    </source>
</evidence>
<feature type="transmembrane region" description="Helical" evidence="7">
    <location>
        <begin position="36"/>
        <end position="53"/>
    </location>
</feature>
<evidence type="ECO:0000256" key="5">
    <source>
        <dbReference type="ARBA" id="ARBA00023136"/>
    </source>
</evidence>
<dbReference type="GO" id="GO:0015020">
    <property type="term" value="F:glucuronosyltransferase activity"/>
    <property type="evidence" value="ECO:0007669"/>
    <property type="project" value="TreeGrafter"/>
</dbReference>
<keyword evidence="9" id="KW-1185">Reference proteome</keyword>
<evidence type="ECO:0000256" key="7">
    <source>
        <dbReference type="SAM" id="Phobius"/>
    </source>
</evidence>
<sequence>MSGTGNPFHDVDLGGRQATALYDSWSQRWRPRRRKLLALTYIAIVFSLLLFLAEFSSSTKSTVRLESPGSPSSNGIYITTTTTISAPGVTETAIVYQNVAVKPEPVVFVLIIWSESSAIEGALLIKSVLLYNSSPSHVHIICDDSAQKFLEARFALVHRPLHDVRIWFYKPSWQSMLDRVEREGSIKSDHSAGLPGLMKLFIHEILPPSVKKGIYVDTDALFISDPTLLWNVFKRLKPSTAVVMSSHPDQNAPIWYHASRICSCVMLLDLEKLRALRLMDSRRYANSQPLALSPPAFQAKYGLPGGDDQGRYDNVRLGDQGYWWAIVDHRPDIFEPLSYDFEVTSCLLDGYMTGLGDDAISEKEELSRQIHIKDTPQEGKVVLPKLLHFNCLHGTPVYTEWDGWSDPANSLNIRWGASVAYHSGFKWIWLNKGDEELASTLEMLIIPNIIFADELEANLD</sequence>
<accession>A0A8H5HP38</accession>
<dbReference type="Proteomes" id="UP000565441">
    <property type="component" value="Unassembled WGS sequence"/>
</dbReference>
<dbReference type="GO" id="GO:0042285">
    <property type="term" value="F:xylosyltransferase activity"/>
    <property type="evidence" value="ECO:0007669"/>
    <property type="project" value="TreeGrafter"/>
</dbReference>
<protein>
    <recommendedName>
        <fullName evidence="10">Glycosyltransferase family 8 protein</fullName>
    </recommendedName>
</protein>
<keyword evidence="3" id="KW-0735">Signal-anchor</keyword>
<comment type="caution">
    <text evidence="8">The sequence shown here is derived from an EMBL/GenBank/DDBJ whole genome shotgun (WGS) entry which is preliminary data.</text>
</comment>
<dbReference type="PANTHER" id="PTHR12270">
    <property type="entry name" value="GLYCOSYLTRANSFERASE-RELATED"/>
    <property type="match status" value="1"/>
</dbReference>
<dbReference type="InterPro" id="IPR051292">
    <property type="entry name" value="Xyl/GlcA_transferase"/>
</dbReference>
<dbReference type="SUPFAM" id="SSF53448">
    <property type="entry name" value="Nucleotide-diphospho-sugar transferases"/>
    <property type="match status" value="1"/>
</dbReference>
<comment type="subcellular location">
    <subcellularLocation>
        <location evidence="1">Membrane</location>
        <topology evidence="1">Single-pass type II membrane protein</topology>
    </subcellularLocation>
</comment>
<dbReference type="GO" id="GO:0016020">
    <property type="term" value="C:membrane"/>
    <property type="evidence" value="ECO:0007669"/>
    <property type="project" value="UniProtKB-SubCell"/>
</dbReference>
<keyword evidence="5 7" id="KW-0472">Membrane</keyword>